<keyword evidence="2" id="KW-1185">Reference proteome</keyword>
<evidence type="ECO:0000313" key="1">
    <source>
        <dbReference type="EMBL" id="KAJ8640679.1"/>
    </source>
</evidence>
<gene>
    <name evidence="1" type="ORF">MRB53_017373</name>
</gene>
<proteinExistence type="predicted"/>
<comment type="caution">
    <text evidence="1">The sequence shown here is derived from an EMBL/GenBank/DDBJ whole genome shotgun (WGS) entry which is preliminary data.</text>
</comment>
<sequence>MGEDNDRPSSPIKDSSTPPPKSVHRALGGGQVADVLLWKRRDVGIYLFMVSSTLWFLFERAGYSLITLVANVLLLLVVILFFWAKSASLLNRPLPPLPDLEVSEDFVIKTADAAQVWINYVLAFANDIALGRDVKLFVQVASGLLLVSLMGNLFNFFTLVYIGVVLSFTVPTLYDKYQDQIDDKLCVAHKVLSTWKRRRNNTTKYYYRPFASIHPCYGGRVLSAAFCLLMNMVPKLHFDYETERWKISQECSGILNC</sequence>
<evidence type="ECO:0000313" key="2">
    <source>
        <dbReference type="Proteomes" id="UP001234297"/>
    </source>
</evidence>
<name>A0ACC2M5U6_PERAE</name>
<accession>A0ACC2M5U6</accession>
<dbReference type="Proteomes" id="UP001234297">
    <property type="component" value="Chromosome 5"/>
</dbReference>
<dbReference type="EMBL" id="CM056813">
    <property type="protein sequence ID" value="KAJ8640679.1"/>
    <property type="molecule type" value="Genomic_DNA"/>
</dbReference>
<reference evidence="1 2" key="1">
    <citation type="journal article" date="2022" name="Hortic Res">
        <title>A haplotype resolved chromosomal level avocado genome allows analysis of novel avocado genes.</title>
        <authorList>
            <person name="Nath O."/>
            <person name="Fletcher S.J."/>
            <person name="Hayward A."/>
            <person name="Shaw L.M."/>
            <person name="Masouleh A.K."/>
            <person name="Furtado A."/>
            <person name="Henry R.J."/>
            <person name="Mitter N."/>
        </authorList>
    </citation>
    <scope>NUCLEOTIDE SEQUENCE [LARGE SCALE GENOMIC DNA]</scope>
    <source>
        <strain evidence="2">cv. Hass</strain>
    </source>
</reference>
<protein>
    <submittedName>
        <fullName evidence="1">Uncharacterized protein</fullName>
    </submittedName>
</protein>
<organism evidence="1 2">
    <name type="scientific">Persea americana</name>
    <name type="common">Avocado</name>
    <dbReference type="NCBI Taxonomy" id="3435"/>
    <lineage>
        <taxon>Eukaryota</taxon>
        <taxon>Viridiplantae</taxon>
        <taxon>Streptophyta</taxon>
        <taxon>Embryophyta</taxon>
        <taxon>Tracheophyta</taxon>
        <taxon>Spermatophyta</taxon>
        <taxon>Magnoliopsida</taxon>
        <taxon>Magnoliidae</taxon>
        <taxon>Laurales</taxon>
        <taxon>Lauraceae</taxon>
        <taxon>Persea</taxon>
    </lineage>
</organism>